<accession>A0AB38PKP5</accession>
<protein>
    <submittedName>
        <fullName evidence="1">Uncharacterized protein</fullName>
    </submittedName>
</protein>
<dbReference type="Proteomes" id="UP000316594">
    <property type="component" value="Unassembled WGS sequence"/>
</dbReference>
<organism evidence="1 2">
    <name type="scientific">Staphylococcus haemolyticus</name>
    <dbReference type="NCBI Taxonomy" id="1283"/>
    <lineage>
        <taxon>Bacteria</taxon>
        <taxon>Bacillati</taxon>
        <taxon>Bacillota</taxon>
        <taxon>Bacilli</taxon>
        <taxon>Bacillales</taxon>
        <taxon>Staphylococcaceae</taxon>
        <taxon>Staphylococcus</taxon>
    </lineage>
</organism>
<proteinExistence type="predicted"/>
<dbReference type="EMBL" id="VJMP01000001">
    <property type="protein sequence ID" value="TRL79251.1"/>
    <property type="molecule type" value="Genomic_DNA"/>
</dbReference>
<dbReference type="RefSeq" id="WP_107637868.1">
    <property type="nucleotide sequence ID" value="NZ_PZIH01000042.1"/>
</dbReference>
<sequence length="116" mass="14114">MIDKNFNLKKFNRDYELYDTYKFLDELLRIKRNYTSLINYLRLKLEINPASSQYLGILHYVDELESKRKVNQLTILEKANAWDKYISDVRERLKISIKSDEEIEKELQELICNYLK</sequence>
<reference evidence="1 2" key="1">
    <citation type="submission" date="2019-07" db="EMBL/GenBank/DDBJ databases">
        <title>Genome Sequencing and Assembly of Staphylococcus haemolyticus SDA2.</title>
        <authorList>
            <person name="Emmons C.B."/>
            <person name="Park C."/>
            <person name="Sevigny J.L."/>
            <person name="Andam C."/>
        </authorList>
    </citation>
    <scope>NUCLEOTIDE SEQUENCE [LARGE SCALE GENOMIC DNA]</scope>
    <source>
        <strain evidence="1 2">SDA2</strain>
    </source>
</reference>
<evidence type="ECO:0000313" key="1">
    <source>
        <dbReference type="EMBL" id="TRL79251.1"/>
    </source>
</evidence>
<gene>
    <name evidence="1" type="ORF">FNL11_01970</name>
</gene>
<dbReference type="AlphaFoldDB" id="A0AB38PKP5"/>
<comment type="caution">
    <text evidence="1">The sequence shown here is derived from an EMBL/GenBank/DDBJ whole genome shotgun (WGS) entry which is preliminary data.</text>
</comment>
<evidence type="ECO:0000313" key="2">
    <source>
        <dbReference type="Proteomes" id="UP000316594"/>
    </source>
</evidence>
<name>A0AB38PKP5_STAHA</name>